<evidence type="ECO:0000256" key="2">
    <source>
        <dbReference type="SAM" id="SignalP"/>
    </source>
</evidence>
<dbReference type="InterPro" id="IPR036866">
    <property type="entry name" value="RibonucZ/Hydroxyglut_hydro"/>
</dbReference>
<dbReference type="SUPFAM" id="SSF56281">
    <property type="entry name" value="Metallo-hydrolase/oxidoreductase"/>
    <property type="match status" value="1"/>
</dbReference>
<dbReference type="PANTHER" id="PTHR42951:SF4">
    <property type="entry name" value="ACYL-COENZYME A THIOESTERASE MBLAC2"/>
    <property type="match status" value="1"/>
</dbReference>
<gene>
    <name evidence="4" type="ORF">Q0812_01450</name>
</gene>
<sequence>MIRWAASLGLILAITLAAPGAHGQSPAGAYETLRLIDGVRVLMNPADHASFASSNVVIIEQADGLVVVDSGFSRADGDQIVSYIRSFTAKPVKALIYTHWHNDHHQGASQIQAAWPQVRIIATEAARRGIDGPARLEGVGYETNPAWEALLAGQLRDVAARYQEAAANPENDAWRRHRFGQAAQQSLDGIPALVGTRLTAPTELFTADLVIDDPLRPVHIRHLGRANTDGDLIVWLPNQRVVATGDIVVSPIPFGFGSYPGDWIETLGRIKALGFHVLIPGHGLPQSDSAYIDRLIAAIADIRTRVGALAAEGLTLEQVRERVDYAEQTAIFGPSPARQANFQSLWLSPMTENAYKEATGVPIVQGQGELP</sequence>
<evidence type="ECO:0000259" key="3">
    <source>
        <dbReference type="SMART" id="SM00849"/>
    </source>
</evidence>
<protein>
    <submittedName>
        <fullName evidence="4">MBL fold metallo-hydrolase</fullName>
    </submittedName>
</protein>
<keyword evidence="5" id="KW-1185">Reference proteome</keyword>
<dbReference type="Pfam" id="PF00753">
    <property type="entry name" value="Lactamase_B"/>
    <property type="match status" value="1"/>
</dbReference>
<dbReference type="RefSeq" id="WP_302108515.1">
    <property type="nucleotide sequence ID" value="NZ_JAUKTR010000001.1"/>
</dbReference>
<evidence type="ECO:0000313" key="5">
    <source>
        <dbReference type="Proteomes" id="UP001169063"/>
    </source>
</evidence>
<feature type="chain" id="PRO_5047335330" evidence="2">
    <location>
        <begin position="24"/>
        <end position="371"/>
    </location>
</feature>
<name>A0ABT8SJU3_9CAUL</name>
<evidence type="ECO:0000256" key="1">
    <source>
        <dbReference type="ARBA" id="ARBA00005250"/>
    </source>
</evidence>
<evidence type="ECO:0000313" key="4">
    <source>
        <dbReference type="EMBL" id="MDO1558093.1"/>
    </source>
</evidence>
<dbReference type="Gene3D" id="3.60.15.10">
    <property type="entry name" value="Ribonuclease Z/Hydroxyacylglutathione hydrolase-like"/>
    <property type="match status" value="1"/>
</dbReference>
<dbReference type="CDD" id="cd16282">
    <property type="entry name" value="metallo-hydrolase-like_MBL-fold"/>
    <property type="match status" value="1"/>
</dbReference>
<keyword evidence="2" id="KW-0732">Signal</keyword>
<dbReference type="InterPro" id="IPR001279">
    <property type="entry name" value="Metallo-B-lactamas"/>
</dbReference>
<organism evidence="4 5">
    <name type="scientific">Peiella sedimenti</name>
    <dbReference type="NCBI Taxonomy" id="3061083"/>
    <lineage>
        <taxon>Bacteria</taxon>
        <taxon>Pseudomonadati</taxon>
        <taxon>Pseudomonadota</taxon>
        <taxon>Alphaproteobacteria</taxon>
        <taxon>Caulobacterales</taxon>
        <taxon>Caulobacteraceae</taxon>
        <taxon>Peiella</taxon>
    </lineage>
</organism>
<dbReference type="EMBL" id="JAUKTR010000001">
    <property type="protein sequence ID" value="MDO1558093.1"/>
    <property type="molecule type" value="Genomic_DNA"/>
</dbReference>
<dbReference type="PANTHER" id="PTHR42951">
    <property type="entry name" value="METALLO-BETA-LACTAMASE DOMAIN-CONTAINING"/>
    <property type="match status" value="1"/>
</dbReference>
<dbReference type="InterPro" id="IPR050855">
    <property type="entry name" value="NDM-1-like"/>
</dbReference>
<feature type="signal peptide" evidence="2">
    <location>
        <begin position="1"/>
        <end position="23"/>
    </location>
</feature>
<feature type="domain" description="Metallo-beta-lactamase" evidence="3">
    <location>
        <begin position="53"/>
        <end position="282"/>
    </location>
</feature>
<dbReference type="Proteomes" id="UP001169063">
    <property type="component" value="Unassembled WGS sequence"/>
</dbReference>
<proteinExistence type="inferred from homology"/>
<comment type="similarity">
    <text evidence="1">Belongs to the metallo-beta-lactamase superfamily. Class-B beta-lactamase family.</text>
</comment>
<reference evidence="4" key="1">
    <citation type="submission" date="2023-07" db="EMBL/GenBank/DDBJ databases">
        <title>Brevundimonas soil sp. nov., isolated from the soil of chemical plant.</title>
        <authorList>
            <person name="Wu N."/>
        </authorList>
    </citation>
    <scope>NUCLEOTIDE SEQUENCE</scope>
    <source>
        <strain evidence="4">XZ-24</strain>
    </source>
</reference>
<accession>A0ABT8SJU3</accession>
<dbReference type="SMART" id="SM00849">
    <property type="entry name" value="Lactamase_B"/>
    <property type="match status" value="1"/>
</dbReference>
<comment type="caution">
    <text evidence="4">The sequence shown here is derived from an EMBL/GenBank/DDBJ whole genome shotgun (WGS) entry which is preliminary data.</text>
</comment>